<feature type="non-terminal residue" evidence="2">
    <location>
        <position position="1"/>
    </location>
</feature>
<dbReference type="EMBL" id="BARW01042481">
    <property type="protein sequence ID" value="GAJ22584.1"/>
    <property type="molecule type" value="Genomic_DNA"/>
</dbReference>
<proteinExistence type="predicted"/>
<sequence>ERELNEARKKLALGGGDGDSANATDNGGIEEIGSVKFIGKIVKGIAARELKGVVDDAKKSLG</sequence>
<dbReference type="AlphaFoldDB" id="X1UYQ4"/>
<organism evidence="2">
    <name type="scientific">marine sediment metagenome</name>
    <dbReference type="NCBI Taxonomy" id="412755"/>
    <lineage>
        <taxon>unclassified sequences</taxon>
        <taxon>metagenomes</taxon>
        <taxon>ecological metagenomes</taxon>
    </lineage>
</organism>
<comment type="caution">
    <text evidence="2">The sequence shown here is derived from an EMBL/GenBank/DDBJ whole genome shotgun (WGS) entry which is preliminary data.</text>
</comment>
<feature type="non-terminal residue" evidence="2">
    <location>
        <position position="62"/>
    </location>
</feature>
<accession>X1UYQ4</accession>
<evidence type="ECO:0000256" key="1">
    <source>
        <dbReference type="SAM" id="MobiDB-lite"/>
    </source>
</evidence>
<reference evidence="2" key="1">
    <citation type="journal article" date="2014" name="Front. Microbiol.">
        <title>High frequency of phylogenetically diverse reductive dehalogenase-homologous genes in deep subseafloor sedimentary metagenomes.</title>
        <authorList>
            <person name="Kawai M."/>
            <person name="Futagami T."/>
            <person name="Toyoda A."/>
            <person name="Takaki Y."/>
            <person name="Nishi S."/>
            <person name="Hori S."/>
            <person name="Arai W."/>
            <person name="Tsubouchi T."/>
            <person name="Morono Y."/>
            <person name="Uchiyama I."/>
            <person name="Ito T."/>
            <person name="Fujiyama A."/>
            <person name="Inagaki F."/>
            <person name="Takami H."/>
        </authorList>
    </citation>
    <scope>NUCLEOTIDE SEQUENCE</scope>
    <source>
        <strain evidence="2">Expedition CK06-06</strain>
    </source>
</reference>
<name>X1UYQ4_9ZZZZ</name>
<protein>
    <submittedName>
        <fullName evidence="2">Uncharacterized protein</fullName>
    </submittedName>
</protein>
<gene>
    <name evidence="2" type="ORF">S12H4_62929</name>
</gene>
<evidence type="ECO:0000313" key="2">
    <source>
        <dbReference type="EMBL" id="GAJ22584.1"/>
    </source>
</evidence>
<feature type="region of interest" description="Disordered" evidence="1">
    <location>
        <begin position="1"/>
        <end position="25"/>
    </location>
</feature>